<evidence type="ECO:0000313" key="2">
    <source>
        <dbReference type="Proteomes" id="UP000026915"/>
    </source>
</evidence>
<dbReference type="Proteomes" id="UP000026915">
    <property type="component" value="Chromosome 2"/>
</dbReference>
<sequence length="81" mass="9443">MCNALQTFVASKWVVSHKVIVDNDFENFMKWIKDPCSVPWKLMPPIMLKVDFLKSQIKEINFNKIPRSANEIVNFLMKSGI</sequence>
<evidence type="ECO:0008006" key="3">
    <source>
        <dbReference type="Google" id="ProtNLM"/>
    </source>
</evidence>
<dbReference type="InParanoid" id="A0A061EA09"/>
<accession>A0A061EA09</accession>
<dbReference type="Gramene" id="EOY01182">
    <property type="protein sequence ID" value="EOY01182"/>
    <property type="gene ID" value="TCM_011123"/>
</dbReference>
<organism evidence="1 2">
    <name type="scientific">Theobroma cacao</name>
    <name type="common">Cacao</name>
    <name type="synonym">Cocoa</name>
    <dbReference type="NCBI Taxonomy" id="3641"/>
    <lineage>
        <taxon>Eukaryota</taxon>
        <taxon>Viridiplantae</taxon>
        <taxon>Streptophyta</taxon>
        <taxon>Embryophyta</taxon>
        <taxon>Tracheophyta</taxon>
        <taxon>Spermatophyta</taxon>
        <taxon>Magnoliopsida</taxon>
        <taxon>eudicotyledons</taxon>
        <taxon>Gunneridae</taxon>
        <taxon>Pentapetalae</taxon>
        <taxon>rosids</taxon>
        <taxon>malvids</taxon>
        <taxon>Malvales</taxon>
        <taxon>Malvaceae</taxon>
        <taxon>Byttnerioideae</taxon>
        <taxon>Theobroma</taxon>
    </lineage>
</organism>
<protein>
    <recommendedName>
        <fullName evidence="3">RNase H type-1 domain-containing protein</fullName>
    </recommendedName>
</protein>
<proteinExistence type="predicted"/>
<keyword evidence="2" id="KW-1185">Reference proteome</keyword>
<dbReference type="EMBL" id="CM001880">
    <property type="protein sequence ID" value="EOY01182.1"/>
    <property type="molecule type" value="Genomic_DNA"/>
</dbReference>
<name>A0A061EA09_THECC</name>
<dbReference type="AlphaFoldDB" id="A0A061EA09"/>
<reference evidence="1 2" key="1">
    <citation type="journal article" date="2013" name="Genome Biol.">
        <title>The genome sequence of the most widely cultivated cacao type and its use to identify candidate genes regulating pod color.</title>
        <authorList>
            <person name="Motamayor J.C."/>
            <person name="Mockaitis K."/>
            <person name="Schmutz J."/>
            <person name="Haiminen N."/>
            <person name="Iii D.L."/>
            <person name="Cornejo O."/>
            <person name="Findley S.D."/>
            <person name="Zheng P."/>
            <person name="Utro F."/>
            <person name="Royaert S."/>
            <person name="Saski C."/>
            <person name="Jenkins J."/>
            <person name="Podicheti R."/>
            <person name="Zhao M."/>
            <person name="Scheffler B.E."/>
            <person name="Stack J.C."/>
            <person name="Feltus F.A."/>
            <person name="Mustiga G.M."/>
            <person name="Amores F."/>
            <person name="Phillips W."/>
            <person name="Marelli J.P."/>
            <person name="May G.D."/>
            <person name="Shapiro H."/>
            <person name="Ma J."/>
            <person name="Bustamante C.D."/>
            <person name="Schnell R.J."/>
            <person name="Main D."/>
            <person name="Gilbert D."/>
            <person name="Parida L."/>
            <person name="Kuhn D.N."/>
        </authorList>
    </citation>
    <scope>NUCLEOTIDE SEQUENCE [LARGE SCALE GENOMIC DNA]</scope>
    <source>
        <strain evidence="2">cv. Matina 1-6</strain>
    </source>
</reference>
<gene>
    <name evidence="1" type="ORF">TCM_011123</name>
</gene>
<dbReference type="HOGENOM" id="CLU_000680_21_3_1"/>
<evidence type="ECO:0000313" key="1">
    <source>
        <dbReference type="EMBL" id="EOY01182.1"/>
    </source>
</evidence>